<sequence length="176" mass="19878">MKPRSCVPFSPIKSFLIHLIPSCWGSEDLLTDSQSAQPRSRSRRINSPALFRLCQEGRRRQRHKTKCNLSHAAAATQIRCHMCPRFGELTHKVVVPYPFHAEANKGFHRLSHEARELTNRLFPVEQSSRGPGSSLYRSGSQGGREGDPRDDLEGLEPPSDQREEQDHRALAGAVWS</sequence>
<feature type="compositionally biased region" description="Polar residues" evidence="1">
    <location>
        <begin position="125"/>
        <end position="139"/>
    </location>
</feature>
<feature type="compositionally biased region" description="Basic and acidic residues" evidence="1">
    <location>
        <begin position="159"/>
        <end position="169"/>
    </location>
</feature>
<evidence type="ECO:0000313" key="2">
    <source>
        <dbReference type="EMBL" id="KAJ8337498.1"/>
    </source>
</evidence>
<reference evidence="2" key="1">
    <citation type="journal article" date="2023" name="Science">
        <title>Genome structures resolve the early diversification of teleost fishes.</title>
        <authorList>
            <person name="Parey E."/>
            <person name="Louis A."/>
            <person name="Montfort J."/>
            <person name="Bouchez O."/>
            <person name="Roques C."/>
            <person name="Iampietro C."/>
            <person name="Lluch J."/>
            <person name="Castinel A."/>
            <person name="Donnadieu C."/>
            <person name="Desvignes T."/>
            <person name="Floi Bucao C."/>
            <person name="Jouanno E."/>
            <person name="Wen M."/>
            <person name="Mejri S."/>
            <person name="Dirks R."/>
            <person name="Jansen H."/>
            <person name="Henkel C."/>
            <person name="Chen W.J."/>
            <person name="Zahm M."/>
            <person name="Cabau C."/>
            <person name="Klopp C."/>
            <person name="Thompson A.W."/>
            <person name="Robinson-Rechavi M."/>
            <person name="Braasch I."/>
            <person name="Lecointre G."/>
            <person name="Bobe J."/>
            <person name="Postlethwait J.H."/>
            <person name="Berthelot C."/>
            <person name="Roest Crollius H."/>
            <person name="Guiguen Y."/>
        </authorList>
    </citation>
    <scope>NUCLEOTIDE SEQUENCE</scope>
    <source>
        <strain evidence="2">WJC10195</strain>
    </source>
</reference>
<evidence type="ECO:0000313" key="3">
    <source>
        <dbReference type="Proteomes" id="UP001152622"/>
    </source>
</evidence>
<evidence type="ECO:0000256" key="1">
    <source>
        <dbReference type="SAM" id="MobiDB-lite"/>
    </source>
</evidence>
<proteinExistence type="predicted"/>
<name>A0A9Q1ID81_SYNKA</name>
<feature type="region of interest" description="Disordered" evidence="1">
    <location>
        <begin position="122"/>
        <end position="176"/>
    </location>
</feature>
<keyword evidence="3" id="KW-1185">Reference proteome</keyword>
<comment type="caution">
    <text evidence="2">The sequence shown here is derived from an EMBL/GenBank/DDBJ whole genome shotgun (WGS) entry which is preliminary data.</text>
</comment>
<dbReference type="Proteomes" id="UP001152622">
    <property type="component" value="Chromosome 18"/>
</dbReference>
<gene>
    <name evidence="2" type="ORF">SKAU_G00364640</name>
</gene>
<dbReference type="AlphaFoldDB" id="A0A9Q1ID81"/>
<organism evidence="2 3">
    <name type="scientific">Synaphobranchus kaupii</name>
    <name type="common">Kaup's arrowtooth eel</name>
    <dbReference type="NCBI Taxonomy" id="118154"/>
    <lineage>
        <taxon>Eukaryota</taxon>
        <taxon>Metazoa</taxon>
        <taxon>Chordata</taxon>
        <taxon>Craniata</taxon>
        <taxon>Vertebrata</taxon>
        <taxon>Euteleostomi</taxon>
        <taxon>Actinopterygii</taxon>
        <taxon>Neopterygii</taxon>
        <taxon>Teleostei</taxon>
        <taxon>Anguilliformes</taxon>
        <taxon>Synaphobranchidae</taxon>
        <taxon>Synaphobranchus</taxon>
    </lineage>
</organism>
<accession>A0A9Q1ID81</accession>
<dbReference type="EMBL" id="JAINUF010000018">
    <property type="protein sequence ID" value="KAJ8337498.1"/>
    <property type="molecule type" value="Genomic_DNA"/>
</dbReference>
<protein>
    <submittedName>
        <fullName evidence="2">Uncharacterized protein</fullName>
    </submittedName>
</protein>